<evidence type="ECO:0000256" key="7">
    <source>
        <dbReference type="PROSITE-ProRule" id="PRU00043"/>
    </source>
</evidence>
<feature type="transmembrane region" description="Helical" evidence="9">
    <location>
        <begin position="1884"/>
        <end position="1905"/>
    </location>
</feature>
<evidence type="ECO:0000256" key="2">
    <source>
        <dbReference type="ARBA" id="ARBA00022692"/>
    </source>
</evidence>
<dbReference type="EMBL" id="NJHN03000054">
    <property type="protein sequence ID" value="KAH9419822.1"/>
    <property type="molecule type" value="Genomic_DNA"/>
</dbReference>
<dbReference type="CDD" id="cd11304">
    <property type="entry name" value="Cadherin_repeat"/>
    <property type="match status" value="14"/>
</dbReference>
<feature type="domain" description="Cadherin" evidence="10">
    <location>
        <begin position="1314"/>
        <end position="1423"/>
    </location>
</feature>
<reference evidence="11 12" key="2">
    <citation type="journal article" date="2022" name="Mol. Biol. Evol.">
        <title>Comparative Genomics Reveals Insights into the Divergent Evolution of Astigmatic Mites and Household Pest Adaptations.</title>
        <authorList>
            <person name="Xiong Q."/>
            <person name="Wan A.T."/>
            <person name="Liu X."/>
            <person name="Fung C.S."/>
            <person name="Xiao X."/>
            <person name="Malainual N."/>
            <person name="Hou J."/>
            <person name="Wang L."/>
            <person name="Wang M."/>
            <person name="Yang K.Y."/>
            <person name="Cui Y."/>
            <person name="Leung E.L."/>
            <person name="Nong W."/>
            <person name="Shin S.K."/>
            <person name="Au S.W."/>
            <person name="Jeong K.Y."/>
            <person name="Chew F.T."/>
            <person name="Hui J.H."/>
            <person name="Leung T.F."/>
            <person name="Tungtrongchitr A."/>
            <person name="Zhong N."/>
            <person name="Liu Z."/>
            <person name="Tsui S.K."/>
        </authorList>
    </citation>
    <scope>NUCLEOTIDE SEQUENCE [LARGE SCALE GENOMIC DNA]</scope>
    <source>
        <strain evidence="11">Derp</strain>
    </source>
</reference>
<feature type="domain" description="Cadherin" evidence="10">
    <location>
        <begin position="1094"/>
        <end position="1198"/>
    </location>
</feature>
<comment type="caution">
    <text evidence="11">The sequence shown here is derived from an EMBL/GenBank/DDBJ whole genome shotgun (WGS) entry which is preliminary data.</text>
</comment>
<feature type="domain" description="Cadherin" evidence="10">
    <location>
        <begin position="346"/>
        <end position="469"/>
    </location>
</feature>
<dbReference type="Gene3D" id="2.60.40.60">
    <property type="entry name" value="Cadherins"/>
    <property type="match status" value="14"/>
</dbReference>
<feature type="domain" description="Cadherin" evidence="10">
    <location>
        <begin position="1426"/>
        <end position="1533"/>
    </location>
</feature>
<gene>
    <name evidence="11" type="primary">CDH23</name>
    <name evidence="11" type="ORF">DERP_001653</name>
</gene>
<feature type="domain" description="Cadherin" evidence="10">
    <location>
        <begin position="1200"/>
        <end position="1310"/>
    </location>
</feature>
<feature type="domain" description="Cadherin" evidence="10">
    <location>
        <begin position="620"/>
        <end position="736"/>
    </location>
</feature>
<feature type="domain" description="Cadherin" evidence="10">
    <location>
        <begin position="124"/>
        <end position="230"/>
    </location>
</feature>
<protein>
    <submittedName>
        <fullName evidence="11">Cadherin-23</fullName>
    </submittedName>
</protein>
<dbReference type="PROSITE" id="PS50268">
    <property type="entry name" value="CADHERIN_2"/>
    <property type="match status" value="14"/>
</dbReference>
<dbReference type="InterPro" id="IPR015919">
    <property type="entry name" value="Cadherin-like_sf"/>
</dbReference>
<dbReference type="PRINTS" id="PR00205">
    <property type="entry name" value="CADHERIN"/>
</dbReference>
<dbReference type="PROSITE" id="PS00232">
    <property type="entry name" value="CADHERIN_1"/>
    <property type="match status" value="6"/>
</dbReference>
<proteinExistence type="predicted"/>
<keyword evidence="2 9" id="KW-0812">Transmembrane</keyword>
<feature type="domain" description="Cadherin" evidence="10">
    <location>
        <begin position="470"/>
        <end position="619"/>
    </location>
</feature>
<evidence type="ECO:0000256" key="1">
    <source>
        <dbReference type="ARBA" id="ARBA00004370"/>
    </source>
</evidence>
<evidence type="ECO:0000256" key="4">
    <source>
        <dbReference type="ARBA" id="ARBA00022837"/>
    </source>
</evidence>
<feature type="region of interest" description="Disordered" evidence="8">
    <location>
        <begin position="1928"/>
        <end position="1952"/>
    </location>
</feature>
<evidence type="ECO:0000256" key="3">
    <source>
        <dbReference type="ARBA" id="ARBA00022737"/>
    </source>
</evidence>
<keyword evidence="6 9" id="KW-0472">Membrane</keyword>
<evidence type="ECO:0000313" key="12">
    <source>
        <dbReference type="Proteomes" id="UP000887458"/>
    </source>
</evidence>
<feature type="domain" description="Cadherin" evidence="10">
    <location>
        <begin position="737"/>
        <end position="852"/>
    </location>
</feature>
<evidence type="ECO:0000256" key="9">
    <source>
        <dbReference type="SAM" id="Phobius"/>
    </source>
</evidence>
<feature type="domain" description="Cadherin" evidence="10">
    <location>
        <begin position="974"/>
        <end position="1093"/>
    </location>
</feature>
<feature type="domain" description="Cadherin" evidence="10">
    <location>
        <begin position="231"/>
        <end position="345"/>
    </location>
</feature>
<feature type="region of interest" description="Disordered" evidence="8">
    <location>
        <begin position="19"/>
        <end position="38"/>
    </location>
</feature>
<evidence type="ECO:0000259" key="10">
    <source>
        <dbReference type="PROSITE" id="PS50268"/>
    </source>
</evidence>
<dbReference type="InterPro" id="IPR020894">
    <property type="entry name" value="Cadherin_CS"/>
</dbReference>
<feature type="domain" description="Cadherin" evidence="10">
    <location>
        <begin position="1534"/>
        <end position="1662"/>
    </location>
</feature>
<comment type="subcellular location">
    <subcellularLocation>
        <location evidence="1">Membrane</location>
    </subcellularLocation>
</comment>
<dbReference type="PANTHER" id="PTHR24026:SF137">
    <property type="entry name" value="CADHERIN-RELATED TUMOR SUPPRESSOR"/>
    <property type="match status" value="1"/>
</dbReference>
<dbReference type="PANTHER" id="PTHR24026">
    <property type="entry name" value="FAT ATYPICAL CADHERIN-RELATED"/>
    <property type="match status" value="1"/>
</dbReference>
<dbReference type="SMART" id="SM00112">
    <property type="entry name" value="CA"/>
    <property type="match status" value="14"/>
</dbReference>
<reference evidence="11 12" key="1">
    <citation type="journal article" date="2018" name="J. Allergy Clin. Immunol.">
        <title>High-quality assembly of Dermatophagoides pteronyssinus genome and transcriptome reveals a wide range of novel allergens.</title>
        <authorList>
            <person name="Liu X.Y."/>
            <person name="Yang K.Y."/>
            <person name="Wang M.Q."/>
            <person name="Kwok J.S."/>
            <person name="Zeng X."/>
            <person name="Yang Z."/>
            <person name="Xiao X.J."/>
            <person name="Lau C.P."/>
            <person name="Li Y."/>
            <person name="Huang Z.M."/>
            <person name="Ba J.G."/>
            <person name="Yim A.K."/>
            <person name="Ouyang C.Y."/>
            <person name="Ngai S.M."/>
            <person name="Chan T.F."/>
            <person name="Leung E.L."/>
            <person name="Liu L."/>
            <person name="Liu Z.G."/>
            <person name="Tsui S.K."/>
        </authorList>
    </citation>
    <scope>NUCLEOTIDE SEQUENCE [LARGE SCALE GENOMIC DNA]</scope>
    <source>
        <strain evidence="11">Derp</strain>
    </source>
</reference>
<name>A0ABQ8JB42_DERPT</name>
<evidence type="ECO:0000256" key="6">
    <source>
        <dbReference type="ARBA" id="ARBA00023136"/>
    </source>
</evidence>
<dbReference type="InterPro" id="IPR002126">
    <property type="entry name" value="Cadherin-like_dom"/>
</dbReference>
<dbReference type="SUPFAM" id="SSF49313">
    <property type="entry name" value="Cadherin-like"/>
    <property type="match status" value="14"/>
</dbReference>
<feature type="domain" description="Cadherin" evidence="10">
    <location>
        <begin position="1663"/>
        <end position="1783"/>
    </location>
</feature>
<keyword evidence="5 9" id="KW-1133">Transmembrane helix</keyword>
<feature type="compositionally biased region" description="Polar residues" evidence="8">
    <location>
        <begin position="1929"/>
        <end position="1945"/>
    </location>
</feature>
<keyword evidence="12" id="KW-1185">Reference proteome</keyword>
<dbReference type="Pfam" id="PF00028">
    <property type="entry name" value="Cadherin"/>
    <property type="match status" value="10"/>
</dbReference>
<keyword evidence="3" id="KW-0677">Repeat</keyword>
<feature type="domain" description="Cadherin" evidence="10">
    <location>
        <begin position="853"/>
        <end position="973"/>
    </location>
</feature>
<keyword evidence="4 7" id="KW-0106">Calcium</keyword>
<sequence>MSTAIKMFSSPVSRRFEREKDNRELELRRRKRRSTTTTTTKIDYRSYFPSLIKSNHCNCYHLCHNHNRNHHHQNQKIVNKSILLTIIIIEILMQLTSISINGVWANTRTNLPPRFKSDNNDFDTQSEIVVRVKEGASSLNKEIYHLYGEDPDNDPLTFGVLGTLGKDLLRIESISKNEAKVYLKKELDREIQDSYTLVLTMTDGKLGKGNYITKSLLLIVEDINDNAPIFRPFRTAVLVKENAKPGTLIETFEAFDSDEGRFGQVFYQLGDEIHDTNSLGSNMFSIQTVDGKGILRLSGQLDYERKSIYQLRILAIDRAMEDSRKTSTAAIVIQVEDVDDQPPIFTSIPSVTRLSEDTPIGGHVLQVTAIDGDKGVNNPITYRIIKGGNGLFSINSNTGVVSVAGKLDREASVTDSSAEEINSSANLLSASYILEIEATEVTHAVFPPPSVTTEVTIILTDVNDEIPRFRFKSYAAEIIENSPPDMPVTFTRRNAKNNRMDTNDSNMNLLLAPQVYDLDQGNNGTFTLHLELDDNQSLDKELRAQLVDTFYVTPMQSTNDATLSVRVKNSAALDYEKLKQIKLRMIAKEKAPSVGHSLRFNSAELIITIKDANDNAPQFSHEIYYGSVSEVPMPGTTVAQVSATDIDDGLFGTDGIRYTSLRGDIAAALSLNSITGLITVKNDTDKNSRNSVYFDREQHAQHFLIVEARDAAGFGNKNTVQLVINITDVNDQVPRFLQSSYTGRIYENQKRFEQDLILSAVDDDAPNTANSRILYTIVNNSSPFASYFNIDPNSGKITVAKPLDFEMIPGQIADSRNISFKVRVHDHGIPPLSNQVPVNILVFDQNDNAPVFSKSLYTKSIPEDVRDGSMVVQVSATDADHSPANSRVYYRLLSGGADKFVIDSNTGIISVAKGASLDPDKSLSIGSSKMSKKLWYLLKVMAIDSSFGTDEQLSSIATVNVSIIDVNNKAPEFPNNLPEVYVAEDAKINQFVTQISAFDLDDKPVLRYSLDYSRSEARNDFGVAVDRALFAESFSIGPIDGVVRVAKSLDRELWSILKLQVVVEDIAAITKGQKARTTFTIHITDINDNPPRFVQRLYRAIVPENSIPGTSVITVTAEDRDLNKSLTYSLESEEFDVLRLLRINSTTGEISVLGRIDREIYNWLNLTVRAIDHGDPPLSGTAEIAIQVLDENDNNPVFDDENLHKVTIPEDAPIGSLVVQIKASDADIGAFGKLTYLLDSSSSLGKFKIDRETGSIIVADNLDREQIPFYKLLVQAWDNYDYGFSTGESRKAFKTLTIVLSDVNDKTPTIVFPSPESECTFISEFHSPNDPVLTIQAHDADDPSLPNGQISFTIVNGNDDQLFEFAPSENANSVVVKTRSSLRGRVGNFTLFIQVSDGGLPSRSSTSPVKICVTDVNDHNPIFVKPPSNMTIRIPENATIGTRVVDVLALDSDHGLNAEVRYRLRELANGQWRSFQIDPITGVITLSKELDRETTRVHELRVQAYDLGTPTSLSTDLDITVLVTNVDDFEPEFTQDVFQVVFTENLAPGSERYKLLPTIDKDDYDFSDPNTAFKSIPCYFIVGGDALSKDNEELFKLDTFTHELSATKPLDREQKSNYTLIVQATNDCFRVPHRVERFDPKDNSMLQVLIGIKDVNDNPPKFIKKIFSGGITTDTDYGTIFMSVKAIDPDVGAHSHVSYYIVSDVRKSFYEGLENVPLKPFEINQRTGEISLKFDPQKGMKGYFEFEVKANDTDGLYDIAKVFIYLLRGDQRVKFILRLTPQELREKLDKFQDVLANITGALVNVDSYRFHEADDGTVDQKKTDLYLHFVNRDDNSIMDVDNVLMLIDKNIDYLDDLYKEFNVLISEPTSMAEPFMEWEDQLKAGLAGTSAFLFLLLILVISLCLNQKSRYERQLKAATVPIFGHEPQLTRSNVPNTNQHATEGSNPMWMTGYDNQWYKDEERLSSESSSSSSSSNSLDENALTNVAIEDEHLNFSSLDTLDQGDVTHEHIAVRSESSGNSSSSTTNDRSVLCRISNTLSKATPGVVSNNRTTTVTGNFGTVGRRHQVITTQIAPANPPAPPKKPMAPKPPAPPNIVVISATAALTNKNDPRNSHYVPSSNVSTVNGKSPCINNIYIETFSNHHKNSNGNAIPVNNGNKNISSTHGHYHHYHHHHPQTSTTQPHHYFGMTKGQDVPNGHAYLPDSQLMNLETTEL</sequence>
<organism evidence="11 12">
    <name type="scientific">Dermatophagoides pteronyssinus</name>
    <name type="common">European house dust mite</name>
    <dbReference type="NCBI Taxonomy" id="6956"/>
    <lineage>
        <taxon>Eukaryota</taxon>
        <taxon>Metazoa</taxon>
        <taxon>Ecdysozoa</taxon>
        <taxon>Arthropoda</taxon>
        <taxon>Chelicerata</taxon>
        <taxon>Arachnida</taxon>
        <taxon>Acari</taxon>
        <taxon>Acariformes</taxon>
        <taxon>Sarcoptiformes</taxon>
        <taxon>Astigmata</taxon>
        <taxon>Psoroptidia</taxon>
        <taxon>Analgoidea</taxon>
        <taxon>Pyroglyphidae</taxon>
        <taxon>Dermatophagoidinae</taxon>
        <taxon>Dermatophagoides</taxon>
    </lineage>
</organism>
<evidence type="ECO:0000256" key="8">
    <source>
        <dbReference type="SAM" id="MobiDB-lite"/>
    </source>
</evidence>
<dbReference type="Proteomes" id="UP000887458">
    <property type="component" value="Unassembled WGS sequence"/>
</dbReference>
<evidence type="ECO:0000313" key="11">
    <source>
        <dbReference type="EMBL" id="KAH9419822.1"/>
    </source>
</evidence>
<evidence type="ECO:0000256" key="5">
    <source>
        <dbReference type="ARBA" id="ARBA00022989"/>
    </source>
</evidence>
<accession>A0ABQ8JB42</accession>